<dbReference type="PROSITE" id="PS50842">
    <property type="entry name" value="EXPANSIN_EG45"/>
    <property type="match status" value="1"/>
</dbReference>
<evidence type="ECO:0000256" key="1">
    <source>
        <dbReference type="ARBA" id="ARBA00004613"/>
    </source>
</evidence>
<keyword evidence="2" id="KW-0964">Secreted</keyword>
<feature type="domain" description="Expansin-like CBD" evidence="6">
    <location>
        <begin position="180"/>
        <end position="253"/>
    </location>
</feature>
<dbReference type="Gene3D" id="2.60.40.760">
    <property type="entry name" value="Expansin, cellulose-binding-like domain"/>
    <property type="match status" value="1"/>
</dbReference>
<dbReference type="InterPro" id="IPR007118">
    <property type="entry name" value="Expan_Lol_pI"/>
</dbReference>
<feature type="domain" description="Expansin-like EG45" evidence="5">
    <location>
        <begin position="62"/>
        <end position="167"/>
    </location>
</feature>
<dbReference type="InterPro" id="IPR007117">
    <property type="entry name" value="Expansin_CBD"/>
</dbReference>
<sequence>MAYSSLFTYLSTFFFLISNLCHCFNPKLLNVSKYDDQYGGSTSWSTTKATWYGDAYGAGSDGGSCGYVNAVASEPFSSTITAIAPSLYKNGKACGTCYKVKCTGSPYCSGSPVTVVATDSCPGCDHLFDLSGTSFGKMANPGQDVQLRNVGELEIQYQMVDCEFSGVNVAFRIDPGSNANYFATAIEYEDGNGLTGVALRQANTDDEWLPMQQSWGAVFMVNLPNGYTPPFSIKLTDSSKTVVAENVIPAKYTVQTYRSLVNFGV</sequence>
<organism evidence="7 8">
    <name type="scientific">Castilleja foliolosa</name>
    <dbReference type="NCBI Taxonomy" id="1961234"/>
    <lineage>
        <taxon>Eukaryota</taxon>
        <taxon>Viridiplantae</taxon>
        <taxon>Streptophyta</taxon>
        <taxon>Embryophyta</taxon>
        <taxon>Tracheophyta</taxon>
        <taxon>Spermatophyta</taxon>
        <taxon>Magnoliopsida</taxon>
        <taxon>eudicotyledons</taxon>
        <taxon>Gunneridae</taxon>
        <taxon>Pentapetalae</taxon>
        <taxon>asterids</taxon>
        <taxon>lamiids</taxon>
        <taxon>Lamiales</taxon>
        <taxon>Orobanchaceae</taxon>
        <taxon>Pedicularideae</taxon>
        <taxon>Castillejinae</taxon>
        <taxon>Castilleja</taxon>
    </lineage>
</organism>
<dbReference type="InterPro" id="IPR005795">
    <property type="entry name" value="LolPI"/>
</dbReference>
<dbReference type="Proteomes" id="UP001632038">
    <property type="component" value="Unassembled WGS sequence"/>
</dbReference>
<dbReference type="InterPro" id="IPR036749">
    <property type="entry name" value="Expansin_CBD_sf"/>
</dbReference>
<evidence type="ECO:0000256" key="3">
    <source>
        <dbReference type="RuleBase" id="RU003460"/>
    </source>
</evidence>
<gene>
    <name evidence="7" type="ORF">CASFOL_005837</name>
</gene>
<evidence type="ECO:0000313" key="8">
    <source>
        <dbReference type="Proteomes" id="UP001632038"/>
    </source>
</evidence>
<dbReference type="PRINTS" id="PR00829">
    <property type="entry name" value="LOLP1ALLERGN"/>
</dbReference>
<keyword evidence="4" id="KW-0732">Signal</keyword>
<dbReference type="EMBL" id="JAVIJP010000007">
    <property type="protein sequence ID" value="KAL3649434.1"/>
    <property type="molecule type" value="Genomic_DNA"/>
</dbReference>
<dbReference type="AlphaFoldDB" id="A0ABD3E8K1"/>
<dbReference type="InterPro" id="IPR007112">
    <property type="entry name" value="Expansin/allergen_DPBB_dom"/>
</dbReference>
<accession>A0ABD3E8K1</accession>
<comment type="similarity">
    <text evidence="3">Belongs to the expansin family.</text>
</comment>
<comment type="subcellular location">
    <subcellularLocation>
        <location evidence="1">Secreted</location>
    </subcellularLocation>
</comment>
<dbReference type="PANTHER" id="PTHR31692">
    <property type="entry name" value="EXPANSIN-B3"/>
    <property type="match status" value="1"/>
</dbReference>
<proteinExistence type="inferred from homology"/>
<dbReference type="InterPro" id="IPR036908">
    <property type="entry name" value="RlpA-like_sf"/>
</dbReference>
<dbReference type="SUPFAM" id="SSF50685">
    <property type="entry name" value="Barwin-like endoglucanases"/>
    <property type="match status" value="1"/>
</dbReference>
<dbReference type="Pfam" id="PF03330">
    <property type="entry name" value="DPBB_1"/>
    <property type="match status" value="1"/>
</dbReference>
<evidence type="ECO:0000259" key="6">
    <source>
        <dbReference type="PROSITE" id="PS50843"/>
    </source>
</evidence>
<keyword evidence="8" id="KW-1185">Reference proteome</keyword>
<dbReference type="GO" id="GO:0005576">
    <property type="term" value="C:extracellular region"/>
    <property type="evidence" value="ECO:0007669"/>
    <property type="project" value="UniProtKB-SubCell"/>
</dbReference>
<dbReference type="PROSITE" id="PS50843">
    <property type="entry name" value="EXPANSIN_CBD"/>
    <property type="match status" value="1"/>
</dbReference>
<comment type="caution">
    <text evidence="7">The sequence shown here is derived from an EMBL/GenBank/DDBJ whole genome shotgun (WGS) entry which is preliminary data.</text>
</comment>
<dbReference type="InterPro" id="IPR009009">
    <property type="entry name" value="RlpA-like_DPBB"/>
</dbReference>
<evidence type="ECO:0000256" key="2">
    <source>
        <dbReference type="ARBA" id="ARBA00022525"/>
    </source>
</evidence>
<dbReference type="Pfam" id="PF01357">
    <property type="entry name" value="Expansin_C"/>
    <property type="match status" value="1"/>
</dbReference>
<dbReference type="SUPFAM" id="SSF49590">
    <property type="entry name" value="PHL pollen allergen"/>
    <property type="match status" value="1"/>
</dbReference>
<dbReference type="GO" id="GO:0009653">
    <property type="term" value="P:anatomical structure morphogenesis"/>
    <property type="evidence" value="ECO:0007669"/>
    <property type="project" value="UniProtKB-ARBA"/>
</dbReference>
<reference evidence="8" key="1">
    <citation type="journal article" date="2024" name="IScience">
        <title>Strigolactones Initiate the Formation of Haustorium-like Structures in Castilleja.</title>
        <authorList>
            <person name="Buerger M."/>
            <person name="Peterson D."/>
            <person name="Chory J."/>
        </authorList>
    </citation>
    <scope>NUCLEOTIDE SEQUENCE [LARGE SCALE GENOMIC DNA]</scope>
</reference>
<dbReference type="Gene3D" id="2.40.40.10">
    <property type="entry name" value="RlpA-like domain"/>
    <property type="match status" value="1"/>
</dbReference>
<feature type="signal peptide" evidence="4">
    <location>
        <begin position="1"/>
        <end position="23"/>
    </location>
</feature>
<protein>
    <submittedName>
        <fullName evidence="7">Uncharacterized protein</fullName>
    </submittedName>
</protein>
<name>A0ABD3E8K1_9LAMI</name>
<dbReference type="PANTHER" id="PTHR31692:SF57">
    <property type="entry name" value="EXPANSIN-B2"/>
    <property type="match status" value="1"/>
</dbReference>
<evidence type="ECO:0000259" key="5">
    <source>
        <dbReference type="PROSITE" id="PS50842"/>
    </source>
</evidence>
<evidence type="ECO:0000256" key="4">
    <source>
        <dbReference type="SAM" id="SignalP"/>
    </source>
</evidence>
<feature type="chain" id="PRO_5044769021" evidence="4">
    <location>
        <begin position="24"/>
        <end position="265"/>
    </location>
</feature>
<evidence type="ECO:0000313" key="7">
    <source>
        <dbReference type="EMBL" id="KAL3649434.1"/>
    </source>
</evidence>
<dbReference type="PRINTS" id="PR01225">
    <property type="entry name" value="EXPANSNFAMLY"/>
</dbReference>
<dbReference type="SMART" id="SM00837">
    <property type="entry name" value="DPBB_1"/>
    <property type="match status" value="1"/>
</dbReference>